<evidence type="ECO:0000313" key="2">
    <source>
        <dbReference type="EMBL" id="MDL4843061.1"/>
    </source>
</evidence>
<reference evidence="2 3" key="1">
    <citation type="submission" date="2023-06" db="EMBL/GenBank/DDBJ databases">
        <title>Aquibacillus rhizosphaerae LR5S19.</title>
        <authorList>
            <person name="Sun J.-Q."/>
        </authorList>
    </citation>
    <scope>NUCLEOTIDE SEQUENCE [LARGE SCALE GENOMIC DNA]</scope>
    <source>
        <strain evidence="2 3">LR5S19</strain>
    </source>
</reference>
<dbReference type="InterPro" id="IPR048147">
    <property type="entry name" value="CBO0543-like"/>
</dbReference>
<gene>
    <name evidence="2" type="ORF">QQS35_21725</name>
</gene>
<dbReference type="Proteomes" id="UP001235343">
    <property type="component" value="Unassembled WGS sequence"/>
</dbReference>
<keyword evidence="1" id="KW-1133">Transmembrane helix</keyword>
<evidence type="ECO:0000313" key="3">
    <source>
        <dbReference type="Proteomes" id="UP001235343"/>
    </source>
</evidence>
<keyword evidence="1" id="KW-0812">Transmembrane</keyword>
<keyword evidence="1" id="KW-0472">Membrane</keyword>
<organism evidence="2 3">
    <name type="scientific">Aquibacillus rhizosphaerae</name>
    <dbReference type="NCBI Taxonomy" id="3051431"/>
    <lineage>
        <taxon>Bacteria</taxon>
        <taxon>Bacillati</taxon>
        <taxon>Bacillota</taxon>
        <taxon>Bacilli</taxon>
        <taxon>Bacillales</taxon>
        <taxon>Bacillaceae</taxon>
        <taxon>Aquibacillus</taxon>
    </lineage>
</organism>
<feature type="transmembrane region" description="Helical" evidence="1">
    <location>
        <begin position="149"/>
        <end position="167"/>
    </location>
</feature>
<dbReference type="RefSeq" id="WP_285934354.1">
    <property type="nucleotide sequence ID" value="NZ_JASTZU010000063.1"/>
</dbReference>
<dbReference type="EMBL" id="JASTZU010000063">
    <property type="protein sequence ID" value="MDL4843061.1"/>
    <property type="molecule type" value="Genomic_DNA"/>
</dbReference>
<comment type="caution">
    <text evidence="2">The sequence shown here is derived from an EMBL/GenBank/DDBJ whole genome shotgun (WGS) entry which is preliminary data.</text>
</comment>
<protein>
    <submittedName>
        <fullName evidence="2">CBO0543 family protein</fullName>
    </submittedName>
</protein>
<name>A0ABT7LB13_9BACI</name>
<proteinExistence type="predicted"/>
<keyword evidence="3" id="KW-1185">Reference proteome</keyword>
<feature type="transmembrane region" description="Helical" evidence="1">
    <location>
        <begin position="124"/>
        <end position="142"/>
    </location>
</feature>
<sequence>MYFIYSFAFLLAGLKWGDWRNWRAYYPTILFIILIDILYNFLFYDYPMWSFEETVFGKSILSKHTYISIMNYLIVYPALILLFLGNYPKFKVKQVQWITIWVILFISKEMINLKIGLINHHHTWSISWSVIFDIVMFIVLRLHFKKPLIAWGISILWIILLWELHAVPLDVLK</sequence>
<feature type="transmembrane region" description="Helical" evidence="1">
    <location>
        <begin position="97"/>
        <end position="118"/>
    </location>
</feature>
<feature type="transmembrane region" description="Helical" evidence="1">
    <location>
        <begin position="24"/>
        <end position="44"/>
    </location>
</feature>
<dbReference type="NCBIfam" id="NF041644">
    <property type="entry name" value="CBO0543_fam"/>
    <property type="match status" value="1"/>
</dbReference>
<feature type="transmembrane region" description="Helical" evidence="1">
    <location>
        <begin position="64"/>
        <end position="85"/>
    </location>
</feature>
<evidence type="ECO:0000256" key="1">
    <source>
        <dbReference type="SAM" id="Phobius"/>
    </source>
</evidence>
<accession>A0ABT7LB13</accession>